<evidence type="ECO:0000256" key="1">
    <source>
        <dbReference type="SAM" id="MobiDB-lite"/>
    </source>
</evidence>
<accession>A0AAV4VBK4</accession>
<comment type="caution">
    <text evidence="2">The sequence shown here is derived from an EMBL/GenBank/DDBJ whole genome shotgun (WGS) entry which is preliminary data.</text>
</comment>
<protein>
    <submittedName>
        <fullName evidence="2">Uncharacterized protein</fullName>
    </submittedName>
</protein>
<name>A0AAV4VBK4_9ARAC</name>
<sequence>MHALCEGLGIKHDKLPDDIYELHNRIKPIHLRLHALYWQPLQISKNLLPRRVKERDLWMPIQIQIPPKHLVCKPPKETSTDPTPLPTGSFRSS</sequence>
<dbReference type="Proteomes" id="UP001054837">
    <property type="component" value="Unassembled WGS sequence"/>
</dbReference>
<feature type="region of interest" description="Disordered" evidence="1">
    <location>
        <begin position="70"/>
        <end position="93"/>
    </location>
</feature>
<proteinExistence type="predicted"/>
<dbReference type="EMBL" id="BPLQ01012759">
    <property type="protein sequence ID" value="GIY67645.1"/>
    <property type="molecule type" value="Genomic_DNA"/>
</dbReference>
<reference evidence="2 3" key="1">
    <citation type="submission" date="2021-06" db="EMBL/GenBank/DDBJ databases">
        <title>Caerostris darwini draft genome.</title>
        <authorList>
            <person name="Kono N."/>
            <person name="Arakawa K."/>
        </authorList>
    </citation>
    <scope>NUCLEOTIDE SEQUENCE [LARGE SCALE GENOMIC DNA]</scope>
</reference>
<dbReference type="AlphaFoldDB" id="A0AAV4VBK4"/>
<evidence type="ECO:0000313" key="2">
    <source>
        <dbReference type="EMBL" id="GIY67645.1"/>
    </source>
</evidence>
<keyword evidence="3" id="KW-1185">Reference proteome</keyword>
<gene>
    <name evidence="2" type="ORF">CDAR_29571</name>
</gene>
<evidence type="ECO:0000313" key="3">
    <source>
        <dbReference type="Proteomes" id="UP001054837"/>
    </source>
</evidence>
<organism evidence="2 3">
    <name type="scientific">Caerostris darwini</name>
    <dbReference type="NCBI Taxonomy" id="1538125"/>
    <lineage>
        <taxon>Eukaryota</taxon>
        <taxon>Metazoa</taxon>
        <taxon>Ecdysozoa</taxon>
        <taxon>Arthropoda</taxon>
        <taxon>Chelicerata</taxon>
        <taxon>Arachnida</taxon>
        <taxon>Araneae</taxon>
        <taxon>Araneomorphae</taxon>
        <taxon>Entelegynae</taxon>
        <taxon>Araneoidea</taxon>
        <taxon>Araneidae</taxon>
        <taxon>Caerostris</taxon>
    </lineage>
</organism>